<dbReference type="PANTHER" id="PTHR43130">
    <property type="entry name" value="ARAC-FAMILY TRANSCRIPTIONAL REGULATOR"/>
    <property type="match status" value="1"/>
</dbReference>
<evidence type="ECO:0000259" key="2">
    <source>
        <dbReference type="Pfam" id="PF01965"/>
    </source>
</evidence>
<dbReference type="RefSeq" id="WP_142097048.1">
    <property type="nucleotide sequence ID" value="NZ_VFPH01000001.1"/>
</dbReference>
<keyword evidence="4" id="KW-1185">Reference proteome</keyword>
<feature type="domain" description="DJ-1/PfpI" evidence="2">
    <location>
        <begin position="6"/>
        <end position="171"/>
    </location>
</feature>
<dbReference type="Proteomes" id="UP000319818">
    <property type="component" value="Unassembled WGS sequence"/>
</dbReference>
<organism evidence="3 4">
    <name type="scientific">Pseudonocardia cypriaca</name>
    <dbReference type="NCBI Taxonomy" id="882449"/>
    <lineage>
        <taxon>Bacteria</taxon>
        <taxon>Bacillati</taxon>
        <taxon>Actinomycetota</taxon>
        <taxon>Actinomycetes</taxon>
        <taxon>Pseudonocardiales</taxon>
        <taxon>Pseudonocardiaceae</taxon>
        <taxon>Pseudonocardia</taxon>
    </lineage>
</organism>
<proteinExistence type="predicted"/>
<dbReference type="OrthoDB" id="4265717at2"/>
<dbReference type="EMBL" id="VFPH01000001">
    <property type="protein sequence ID" value="TQM43471.1"/>
    <property type="molecule type" value="Genomic_DNA"/>
</dbReference>
<dbReference type="Pfam" id="PF01965">
    <property type="entry name" value="DJ-1_PfpI"/>
    <property type="match status" value="1"/>
</dbReference>
<evidence type="ECO:0000256" key="1">
    <source>
        <dbReference type="SAM" id="MobiDB-lite"/>
    </source>
</evidence>
<evidence type="ECO:0000313" key="4">
    <source>
        <dbReference type="Proteomes" id="UP000319818"/>
    </source>
</evidence>
<comment type="caution">
    <text evidence="3">The sequence shown here is derived from an EMBL/GenBank/DDBJ whole genome shotgun (WGS) entry which is preliminary data.</text>
</comment>
<sequence length="231" mass="24476">MTTYGILLFDGVQELDFAGPWEVFHASSRRCGRADTVVLVAERPGLVRCANGMRVLPDHTLDDHPPLDVVLVPGGAHSRIEAEMANPAVVKWVESTAATVEWVTSVCTGAFLVRAAGVSRGRRVATERALEDELERLGDLTVVRDARYVVDGNLVSSQGVSAGIDMALWLVGRLHGRDNARAVRAAIQYEPAPPYLADEPDQCTSAGPGPSSRARSAGGRCSCAACAPTGA</sequence>
<dbReference type="PANTHER" id="PTHR43130:SF3">
    <property type="entry name" value="HTH-TYPE TRANSCRIPTIONAL REGULATOR RV1931C"/>
    <property type="match status" value="1"/>
</dbReference>
<name>A0A543GBL6_9PSEU</name>
<dbReference type="CDD" id="cd03139">
    <property type="entry name" value="GATase1_PfpI_2"/>
    <property type="match status" value="1"/>
</dbReference>
<accession>A0A543GBL6</accession>
<protein>
    <submittedName>
        <fullName evidence="3">DJ-1/PfpI family protein</fullName>
    </submittedName>
</protein>
<feature type="region of interest" description="Disordered" evidence="1">
    <location>
        <begin position="197"/>
        <end position="219"/>
    </location>
</feature>
<gene>
    <name evidence="3" type="ORF">FB388_0817</name>
</gene>
<dbReference type="InterPro" id="IPR002818">
    <property type="entry name" value="DJ-1/PfpI"/>
</dbReference>
<dbReference type="SUPFAM" id="SSF52317">
    <property type="entry name" value="Class I glutamine amidotransferase-like"/>
    <property type="match status" value="1"/>
</dbReference>
<dbReference type="AlphaFoldDB" id="A0A543GBL6"/>
<evidence type="ECO:0000313" key="3">
    <source>
        <dbReference type="EMBL" id="TQM43471.1"/>
    </source>
</evidence>
<reference evidence="3 4" key="1">
    <citation type="submission" date="2019-06" db="EMBL/GenBank/DDBJ databases">
        <title>Sequencing the genomes of 1000 actinobacteria strains.</title>
        <authorList>
            <person name="Klenk H.-P."/>
        </authorList>
    </citation>
    <scope>NUCLEOTIDE SEQUENCE [LARGE SCALE GENOMIC DNA]</scope>
    <source>
        <strain evidence="3 4">DSM 45511</strain>
    </source>
</reference>
<dbReference type="InterPro" id="IPR029062">
    <property type="entry name" value="Class_I_gatase-like"/>
</dbReference>
<dbReference type="Gene3D" id="3.40.50.880">
    <property type="match status" value="1"/>
</dbReference>
<dbReference type="InterPro" id="IPR052158">
    <property type="entry name" value="INH-QAR"/>
</dbReference>
<feature type="compositionally biased region" description="Low complexity" evidence="1">
    <location>
        <begin position="205"/>
        <end position="219"/>
    </location>
</feature>